<organism evidence="2 3">
    <name type="scientific">Rotaria sordida</name>
    <dbReference type="NCBI Taxonomy" id="392033"/>
    <lineage>
        <taxon>Eukaryota</taxon>
        <taxon>Metazoa</taxon>
        <taxon>Spiralia</taxon>
        <taxon>Gnathifera</taxon>
        <taxon>Rotifera</taxon>
        <taxon>Eurotatoria</taxon>
        <taxon>Bdelloidea</taxon>
        <taxon>Philodinida</taxon>
        <taxon>Philodinidae</taxon>
        <taxon>Rotaria</taxon>
    </lineage>
</organism>
<proteinExistence type="predicted"/>
<feature type="non-terminal residue" evidence="2">
    <location>
        <position position="87"/>
    </location>
</feature>
<accession>A0A819XP41</accession>
<dbReference type="OrthoDB" id="10049726at2759"/>
<name>A0A819XP41_9BILA</name>
<dbReference type="Proteomes" id="UP000663823">
    <property type="component" value="Unassembled WGS sequence"/>
</dbReference>
<comment type="caution">
    <text evidence="2">The sequence shown here is derived from an EMBL/GenBank/DDBJ whole genome shotgun (WGS) entry which is preliminary data.</text>
</comment>
<dbReference type="EMBL" id="CAJNOO010007947">
    <property type="protein sequence ID" value="CAF1476298.1"/>
    <property type="molecule type" value="Genomic_DNA"/>
</dbReference>
<evidence type="ECO:0000313" key="3">
    <source>
        <dbReference type="Proteomes" id="UP000663823"/>
    </source>
</evidence>
<gene>
    <name evidence="2" type="ORF">OTI717_LOCUS35881</name>
    <name evidence="1" type="ORF">RFH988_LOCUS37777</name>
</gene>
<dbReference type="Proteomes" id="UP000663882">
    <property type="component" value="Unassembled WGS sequence"/>
</dbReference>
<dbReference type="AlphaFoldDB" id="A0A819XP41"/>
<protein>
    <submittedName>
        <fullName evidence="2">Uncharacterized protein</fullName>
    </submittedName>
</protein>
<sequence length="87" mass="9962">MENRPRLASSLSSSETIDLASDLLLLLHEAVTAPRIDFLDSSLNDEDYLAWTGWTKEQFDNMYQIIAPDLHSSSNRHIRNALAIFWI</sequence>
<evidence type="ECO:0000313" key="2">
    <source>
        <dbReference type="EMBL" id="CAF4143898.1"/>
    </source>
</evidence>
<evidence type="ECO:0000313" key="1">
    <source>
        <dbReference type="EMBL" id="CAF1476298.1"/>
    </source>
</evidence>
<dbReference type="EMBL" id="CAJOAX010014432">
    <property type="protein sequence ID" value="CAF4143898.1"/>
    <property type="molecule type" value="Genomic_DNA"/>
</dbReference>
<reference evidence="2" key="1">
    <citation type="submission" date="2021-02" db="EMBL/GenBank/DDBJ databases">
        <authorList>
            <person name="Nowell W R."/>
        </authorList>
    </citation>
    <scope>NUCLEOTIDE SEQUENCE</scope>
</reference>